<sequence>MHNLHLTTLPRYEFFYDVYPHTGQYTFHIRSMHEKYGPIIRINPYELHIDTPEFYETLYSSSKKRDKWTWFTRMFGLKGGVAFAADHNVHRIRRAALNPYFSQGKVRQLQPVIEGNVQKWVGRLRGLEKSGEVVRCVVVASAFSSDVIMSYSFGRSYKKLDKPDFDEDDYDATHVAASLAWVLKHFPFLLKLVKALPEFAQKSMGQALATFVTLQAECKKQVQETMAEKDIKKEDLNHPTIFHELLNSKLPESEKGVLRLAEEAQTIIVAGQETIAWALTVVTYNLLTNPRVLKKLKEELETTISDINVSTPLAVLENLPYLSGVIKEGLRLSYGVVSRSQRIAFEPLAFSDGKKEWIIPPGTPVGMTSLLIHQNEAIYPNWREFRPERWIEDPRLDRYLVSFSKGSRGCIGMPLANAEMYLWLSGVFRRFGSPDIRFQGDEGVLELVDTGPEDVEVASDCFVPNIAAGRQGVRFRVLK</sequence>
<name>A0A1L7X8E0_9HELO</name>
<dbReference type="Proteomes" id="UP000184330">
    <property type="component" value="Unassembled WGS sequence"/>
</dbReference>
<accession>A0A1L7X8E0</accession>
<dbReference type="InterPro" id="IPR002401">
    <property type="entry name" value="Cyt_P450_E_grp-I"/>
</dbReference>
<keyword evidence="4 8" id="KW-0560">Oxidoreductase</keyword>
<dbReference type="EMBL" id="FJOG01000018">
    <property type="protein sequence ID" value="CZR61295.1"/>
    <property type="molecule type" value="Genomic_DNA"/>
</dbReference>
<dbReference type="InterPro" id="IPR001128">
    <property type="entry name" value="Cyt_P450"/>
</dbReference>
<comment type="cofactor">
    <cofactor evidence="1 7">
        <name>heme</name>
        <dbReference type="ChEBI" id="CHEBI:30413"/>
    </cofactor>
</comment>
<evidence type="ECO:0000256" key="4">
    <source>
        <dbReference type="ARBA" id="ARBA00023002"/>
    </source>
</evidence>
<proteinExistence type="inferred from homology"/>
<dbReference type="InterPro" id="IPR036396">
    <property type="entry name" value="Cyt_P450_sf"/>
</dbReference>
<dbReference type="SUPFAM" id="SSF48264">
    <property type="entry name" value="Cytochrome P450"/>
    <property type="match status" value="1"/>
</dbReference>
<gene>
    <name evidence="9" type="ORF">PAC_11191</name>
</gene>
<evidence type="ECO:0000313" key="9">
    <source>
        <dbReference type="EMBL" id="CZR61295.1"/>
    </source>
</evidence>
<protein>
    <submittedName>
        <fullName evidence="9">Related to cytochrome P450 CYP3/CYP5/CYP6/CYP9 subfamilies</fullName>
    </submittedName>
</protein>
<dbReference type="Gene3D" id="1.10.630.10">
    <property type="entry name" value="Cytochrome P450"/>
    <property type="match status" value="1"/>
</dbReference>
<dbReference type="GO" id="GO:0005506">
    <property type="term" value="F:iron ion binding"/>
    <property type="evidence" value="ECO:0007669"/>
    <property type="project" value="InterPro"/>
</dbReference>
<dbReference type="OrthoDB" id="3945418at2759"/>
<dbReference type="AlphaFoldDB" id="A0A1L7X8E0"/>
<dbReference type="CDD" id="cd11062">
    <property type="entry name" value="CYP58-like"/>
    <property type="match status" value="1"/>
</dbReference>
<dbReference type="PANTHER" id="PTHR24305:SF157">
    <property type="entry name" value="N-ACETYLTRYPTOPHAN 6-HYDROXYLASE IVOC-RELATED"/>
    <property type="match status" value="1"/>
</dbReference>
<evidence type="ECO:0000256" key="7">
    <source>
        <dbReference type="PIRSR" id="PIRSR602401-1"/>
    </source>
</evidence>
<keyword evidence="10" id="KW-1185">Reference proteome</keyword>
<dbReference type="PROSITE" id="PS00086">
    <property type="entry name" value="CYTOCHROME_P450"/>
    <property type="match status" value="1"/>
</dbReference>
<keyword evidence="3 7" id="KW-0479">Metal-binding</keyword>
<evidence type="ECO:0000313" key="10">
    <source>
        <dbReference type="Proteomes" id="UP000184330"/>
    </source>
</evidence>
<dbReference type="GO" id="GO:0020037">
    <property type="term" value="F:heme binding"/>
    <property type="evidence" value="ECO:0007669"/>
    <property type="project" value="InterPro"/>
</dbReference>
<evidence type="ECO:0000256" key="8">
    <source>
        <dbReference type="RuleBase" id="RU000461"/>
    </source>
</evidence>
<evidence type="ECO:0000256" key="3">
    <source>
        <dbReference type="ARBA" id="ARBA00022723"/>
    </source>
</evidence>
<dbReference type="PRINTS" id="PR00463">
    <property type="entry name" value="EP450I"/>
</dbReference>
<dbReference type="PRINTS" id="PR00385">
    <property type="entry name" value="P450"/>
</dbReference>
<keyword evidence="5 7" id="KW-0408">Iron</keyword>
<dbReference type="InterPro" id="IPR017972">
    <property type="entry name" value="Cyt_P450_CS"/>
</dbReference>
<dbReference type="GO" id="GO:0004497">
    <property type="term" value="F:monooxygenase activity"/>
    <property type="evidence" value="ECO:0007669"/>
    <property type="project" value="UniProtKB-KW"/>
</dbReference>
<dbReference type="GO" id="GO:0016705">
    <property type="term" value="F:oxidoreductase activity, acting on paired donors, with incorporation or reduction of molecular oxygen"/>
    <property type="evidence" value="ECO:0007669"/>
    <property type="project" value="InterPro"/>
</dbReference>
<feature type="binding site" description="axial binding residue" evidence="7">
    <location>
        <position position="410"/>
    </location>
    <ligand>
        <name>heme</name>
        <dbReference type="ChEBI" id="CHEBI:30413"/>
    </ligand>
    <ligandPart>
        <name>Fe</name>
        <dbReference type="ChEBI" id="CHEBI:18248"/>
    </ligandPart>
</feature>
<dbReference type="PANTHER" id="PTHR24305">
    <property type="entry name" value="CYTOCHROME P450"/>
    <property type="match status" value="1"/>
</dbReference>
<evidence type="ECO:0000256" key="6">
    <source>
        <dbReference type="ARBA" id="ARBA00023033"/>
    </source>
</evidence>
<keyword evidence="6 8" id="KW-0503">Monooxygenase</keyword>
<comment type="similarity">
    <text evidence="2 8">Belongs to the cytochrome P450 family.</text>
</comment>
<keyword evidence="7 8" id="KW-0349">Heme</keyword>
<evidence type="ECO:0000256" key="5">
    <source>
        <dbReference type="ARBA" id="ARBA00023004"/>
    </source>
</evidence>
<organism evidence="9 10">
    <name type="scientific">Phialocephala subalpina</name>
    <dbReference type="NCBI Taxonomy" id="576137"/>
    <lineage>
        <taxon>Eukaryota</taxon>
        <taxon>Fungi</taxon>
        <taxon>Dikarya</taxon>
        <taxon>Ascomycota</taxon>
        <taxon>Pezizomycotina</taxon>
        <taxon>Leotiomycetes</taxon>
        <taxon>Helotiales</taxon>
        <taxon>Mollisiaceae</taxon>
        <taxon>Phialocephala</taxon>
        <taxon>Phialocephala fortinii species complex</taxon>
    </lineage>
</organism>
<dbReference type="Pfam" id="PF00067">
    <property type="entry name" value="p450"/>
    <property type="match status" value="1"/>
</dbReference>
<dbReference type="InterPro" id="IPR050121">
    <property type="entry name" value="Cytochrome_P450_monoxygenase"/>
</dbReference>
<reference evidence="9 10" key="1">
    <citation type="submission" date="2016-03" db="EMBL/GenBank/DDBJ databases">
        <authorList>
            <person name="Ploux O."/>
        </authorList>
    </citation>
    <scope>NUCLEOTIDE SEQUENCE [LARGE SCALE GENOMIC DNA]</scope>
    <source>
        <strain evidence="9 10">UAMH 11012</strain>
    </source>
</reference>
<dbReference type="STRING" id="576137.A0A1L7X8E0"/>
<evidence type="ECO:0000256" key="1">
    <source>
        <dbReference type="ARBA" id="ARBA00001971"/>
    </source>
</evidence>
<evidence type="ECO:0000256" key="2">
    <source>
        <dbReference type="ARBA" id="ARBA00010617"/>
    </source>
</evidence>